<evidence type="ECO:0000256" key="3">
    <source>
        <dbReference type="ARBA" id="ARBA00013205"/>
    </source>
</evidence>
<reference evidence="8 10" key="2">
    <citation type="submission" date="2024-04" db="EMBL/GenBank/DDBJ databases">
        <title>genome sequences of Mucor flavus KT1a and Helicostylum pulchrum KT1b strains isolated from the surface of a dry-aged beef.</title>
        <authorList>
            <person name="Toyotome T."/>
            <person name="Hosono M."/>
            <person name="Torimaru M."/>
            <person name="Fukuda K."/>
            <person name="Mikami N."/>
        </authorList>
    </citation>
    <scope>NUCLEOTIDE SEQUENCE [LARGE SCALE GENOMIC DNA]</scope>
    <source>
        <strain evidence="8 10">KT1a</strain>
    </source>
</reference>
<comment type="catalytic activity">
    <reaction evidence="1">
        <text>Hydrolysis of proteins with broad specificity similar to that of pepsin A, preferring hydrophobic residues at P1 and P1'. Clots milk and activates trypsinogen. Does not cleave 4-Gln-|-His-5, but does cleave 10-His-|-Leu-11 and 12-Val-|-Glu-13 in B chain of insulin.</text>
        <dbReference type="EC" id="3.4.23.21"/>
    </reaction>
</comment>
<evidence type="ECO:0000259" key="7">
    <source>
        <dbReference type="PROSITE" id="PS51767"/>
    </source>
</evidence>
<dbReference type="PRINTS" id="PR00792">
    <property type="entry name" value="PEPSIN"/>
</dbReference>
<name>A0ABP9YTN5_9FUNG</name>
<dbReference type="Proteomes" id="UP001473302">
    <property type="component" value="Unassembled WGS sequence"/>
</dbReference>
<evidence type="ECO:0000256" key="2">
    <source>
        <dbReference type="ARBA" id="ARBA00007447"/>
    </source>
</evidence>
<accession>A0ABP9YTN5</accession>
<dbReference type="InterPro" id="IPR001969">
    <property type="entry name" value="Aspartic_peptidase_AS"/>
</dbReference>
<comment type="similarity">
    <text evidence="2 5">Belongs to the peptidase A1 family.</text>
</comment>
<dbReference type="PROSITE" id="PS51767">
    <property type="entry name" value="PEPTIDASE_A1"/>
    <property type="match status" value="1"/>
</dbReference>
<protein>
    <recommendedName>
        <fullName evidence="3">rhizopuspepsin</fullName>
        <ecNumber evidence="3">3.4.23.21</ecNumber>
    </recommendedName>
</protein>
<comment type="caution">
    <text evidence="8">The sequence shown here is derived from an EMBL/GenBank/DDBJ whole genome shotgun (WGS) entry which is preliminary data.</text>
</comment>
<feature type="chain" id="PRO_5045029858" description="rhizopuspepsin" evidence="6">
    <location>
        <begin position="18"/>
        <end position="413"/>
    </location>
</feature>
<feature type="domain" description="Peptidase A1" evidence="7">
    <location>
        <begin position="55"/>
        <end position="400"/>
    </location>
</feature>
<dbReference type="InterPro" id="IPR021109">
    <property type="entry name" value="Peptidase_aspartic_dom_sf"/>
</dbReference>
<keyword evidence="5" id="KW-0378">Hydrolase</keyword>
<dbReference type="PROSITE" id="PS00141">
    <property type="entry name" value="ASP_PROTEASE"/>
    <property type="match status" value="1"/>
</dbReference>
<gene>
    <name evidence="8" type="ORF">MFLAVUS_003648</name>
    <name evidence="9" type="ORF">MFLAVUS_009181</name>
</gene>
<dbReference type="Gene3D" id="2.40.70.10">
    <property type="entry name" value="Acid Proteases"/>
    <property type="match status" value="2"/>
</dbReference>
<keyword evidence="4 5" id="KW-0064">Aspartyl protease</keyword>
<evidence type="ECO:0000256" key="6">
    <source>
        <dbReference type="SAM" id="SignalP"/>
    </source>
</evidence>
<dbReference type="Pfam" id="PF00026">
    <property type="entry name" value="Asp"/>
    <property type="match status" value="1"/>
</dbReference>
<dbReference type="PANTHER" id="PTHR47966">
    <property type="entry name" value="BETA-SITE APP-CLEAVING ENZYME, ISOFORM A-RELATED"/>
    <property type="match status" value="1"/>
</dbReference>
<dbReference type="InterPro" id="IPR001461">
    <property type="entry name" value="Aspartic_peptidase_A1"/>
</dbReference>
<dbReference type="EMBL" id="BAABUK010000007">
    <property type="protein sequence ID" value="GAA5810228.1"/>
    <property type="molecule type" value="Genomic_DNA"/>
</dbReference>
<dbReference type="InterPro" id="IPR033121">
    <property type="entry name" value="PEPTIDASE_A1"/>
</dbReference>
<evidence type="ECO:0000313" key="8">
    <source>
        <dbReference type="EMBL" id="GAA5810228.1"/>
    </source>
</evidence>
<keyword evidence="6" id="KW-0732">Signal</keyword>
<evidence type="ECO:0000256" key="1">
    <source>
        <dbReference type="ARBA" id="ARBA00001130"/>
    </source>
</evidence>
<keyword evidence="5" id="KW-0645">Protease</keyword>
<dbReference type="EC" id="3.4.23.21" evidence="3"/>
<keyword evidence="10" id="KW-1185">Reference proteome</keyword>
<proteinExistence type="inferred from homology"/>
<evidence type="ECO:0000256" key="4">
    <source>
        <dbReference type="ARBA" id="ARBA00022750"/>
    </source>
</evidence>
<evidence type="ECO:0000256" key="5">
    <source>
        <dbReference type="RuleBase" id="RU000454"/>
    </source>
</evidence>
<organism evidence="8 10">
    <name type="scientific">Mucor flavus</name>
    <dbReference type="NCBI Taxonomy" id="439312"/>
    <lineage>
        <taxon>Eukaryota</taxon>
        <taxon>Fungi</taxon>
        <taxon>Fungi incertae sedis</taxon>
        <taxon>Mucoromycota</taxon>
        <taxon>Mucoromycotina</taxon>
        <taxon>Mucoromycetes</taxon>
        <taxon>Mucorales</taxon>
        <taxon>Mucorineae</taxon>
        <taxon>Mucoraceae</taxon>
        <taxon>Mucor</taxon>
    </lineage>
</organism>
<reference evidence="8" key="1">
    <citation type="submission" date="2024-03" db="EMBL/GenBank/DDBJ databases">
        <authorList>
            <consortium name="DAB_fungi"/>
            <person name="Toyotome T."/>
            <person name="Hosono M."/>
            <person name="Torimaru M."/>
            <person name="Fukuda K."/>
            <person name="Mikami N."/>
        </authorList>
    </citation>
    <scope>NUCLEOTIDE SEQUENCE</scope>
    <source>
        <strain evidence="8">KT1a</strain>
    </source>
</reference>
<dbReference type="CDD" id="cd05471">
    <property type="entry name" value="pepsin_like"/>
    <property type="match status" value="1"/>
</dbReference>
<evidence type="ECO:0000313" key="10">
    <source>
        <dbReference type="Proteomes" id="UP001473302"/>
    </source>
</evidence>
<dbReference type="InterPro" id="IPR034164">
    <property type="entry name" value="Pepsin-like_dom"/>
</dbReference>
<feature type="signal peptide" evidence="6">
    <location>
        <begin position="1"/>
        <end position="17"/>
    </location>
</feature>
<sequence length="413" mass="45247">MHLNTLLCLISASSVLSFPTKPQPIHLPLQFVKTKRLTKRDIVVPLIEDVDLSELAVKVQIGTPAQEFLLLFDTGSADTWIPSTECLPSNGCPAFLKHFDASASSTYQSLQDEFLITYGIGSADGHYFKDTMSFVANDQKTMTVNQQTLATVNNAVGPISDQNQDTDVDHIILDGILGAGLPGGTVRHLQGKGPQYDPFPISLYKAGLIPNPVFSISMNQDKGKLILGGIDTEGISKEFVYTNLANHSSPSRWSINVEGLQFRNHKAVDESRNFKFNQGTPFGVDTGSNFMYLPRALANDLAVSITSNGTFALNRDGVFTTDCQFLSSLDSVNIYFKSSIDNSNTNINIPVSQLISKRDSDGQCLFLFIPSDDKFILGNMILRQFVTVFDFGDIPRIGFAPSKFPPLLITGDE</sequence>
<evidence type="ECO:0000313" key="9">
    <source>
        <dbReference type="EMBL" id="GAA5815668.1"/>
    </source>
</evidence>
<dbReference type="EMBL" id="BAABUK010000027">
    <property type="protein sequence ID" value="GAA5815668.1"/>
    <property type="molecule type" value="Genomic_DNA"/>
</dbReference>
<dbReference type="SUPFAM" id="SSF50630">
    <property type="entry name" value="Acid proteases"/>
    <property type="match status" value="1"/>
</dbReference>
<dbReference type="PANTHER" id="PTHR47966:SF51">
    <property type="entry name" value="BETA-SITE APP-CLEAVING ENZYME, ISOFORM A-RELATED"/>
    <property type="match status" value="1"/>
</dbReference>